<protein>
    <recommendedName>
        <fullName evidence="3">Replication-relaxation</fullName>
    </recommendedName>
</protein>
<name>A0A1A7C6R8_9BURK</name>
<sequence>MKSKQQIGREYRAKTLKFLAHVGYATTRQIAMAVLGSCDMSGRKMAGRTIRSLFALGYLVKKRDGDSVAGEMMLALNRAGVAALAELVEMPNGRAHARDWLRHAHPHRTVCNSVYAAVTRGLDEDIGYSELEIRAGSAPAKLSSFSYKDDEGTSLQKIPDLLLHGAVGPIWVEVENGWRGARDMQKLVWFLRSIFENPTPLVDKVWFVITAPGAKTIGKRLHTLLTHRSDSGYPRQIRELDARILSEHLAIFQLDADLLGLTRLPLQQGGAPSTA</sequence>
<dbReference type="RefSeq" id="WP_065305837.1">
    <property type="nucleotide sequence ID" value="NZ_LOCQ01000026.1"/>
</dbReference>
<dbReference type="Proteomes" id="UP000092713">
    <property type="component" value="Unassembled WGS sequence"/>
</dbReference>
<dbReference type="OrthoDB" id="8770153at2"/>
<evidence type="ECO:0000313" key="2">
    <source>
        <dbReference type="Proteomes" id="UP000092713"/>
    </source>
</evidence>
<keyword evidence="2" id="KW-1185">Reference proteome</keyword>
<gene>
    <name evidence="1" type="ORF">ASR47_10374</name>
</gene>
<evidence type="ECO:0000313" key="1">
    <source>
        <dbReference type="EMBL" id="OBV41601.1"/>
    </source>
</evidence>
<organism evidence="1 2">
    <name type="scientific">Janthinobacterium psychrotolerans</name>
    <dbReference type="NCBI Taxonomy" id="1747903"/>
    <lineage>
        <taxon>Bacteria</taxon>
        <taxon>Pseudomonadati</taxon>
        <taxon>Pseudomonadota</taxon>
        <taxon>Betaproteobacteria</taxon>
        <taxon>Burkholderiales</taxon>
        <taxon>Oxalobacteraceae</taxon>
        <taxon>Janthinobacterium</taxon>
    </lineage>
</organism>
<dbReference type="EMBL" id="LOCQ01000026">
    <property type="protein sequence ID" value="OBV41601.1"/>
    <property type="molecule type" value="Genomic_DNA"/>
</dbReference>
<accession>A0A1A7C6R8</accession>
<reference evidence="1 2" key="1">
    <citation type="submission" date="2016-04" db="EMBL/GenBank/DDBJ databases">
        <title>Draft genome sequence of Janthinobacterium psychrotolerans sp. nov., isolated from freshwater sediments in Denmark.</title>
        <authorList>
            <person name="Gong X."/>
            <person name="Skrivergaard S."/>
            <person name="Korsgaard B.S."/>
            <person name="Schreiber L."/>
            <person name="Marshall I.P."/>
            <person name="Finster K."/>
            <person name="Schramm A."/>
        </authorList>
    </citation>
    <scope>NUCLEOTIDE SEQUENCE [LARGE SCALE GENOMIC DNA]</scope>
    <source>
        <strain evidence="1 2">S3-2</strain>
    </source>
</reference>
<dbReference type="AlphaFoldDB" id="A0A1A7C6R8"/>
<proteinExistence type="predicted"/>
<dbReference type="STRING" id="1747903.ASR47_10374"/>
<evidence type="ECO:0008006" key="3">
    <source>
        <dbReference type="Google" id="ProtNLM"/>
    </source>
</evidence>
<comment type="caution">
    <text evidence="1">The sequence shown here is derived from an EMBL/GenBank/DDBJ whole genome shotgun (WGS) entry which is preliminary data.</text>
</comment>